<evidence type="ECO:0000259" key="12">
    <source>
        <dbReference type="SMART" id="SM00642"/>
    </source>
</evidence>
<dbReference type="NCBIfam" id="NF008967">
    <property type="entry name" value="PRK12313.1"/>
    <property type="match status" value="1"/>
</dbReference>
<evidence type="ECO:0000256" key="3">
    <source>
        <dbReference type="ARBA" id="ARBA00004964"/>
    </source>
</evidence>
<dbReference type="PANTHER" id="PTHR43651">
    <property type="entry name" value="1,4-ALPHA-GLUCAN-BRANCHING ENZYME"/>
    <property type="match status" value="1"/>
</dbReference>
<dbReference type="NCBIfam" id="NF003811">
    <property type="entry name" value="PRK05402.1"/>
    <property type="match status" value="1"/>
</dbReference>
<dbReference type="SUPFAM" id="SSF51011">
    <property type="entry name" value="Glycosyl hydrolase domain"/>
    <property type="match status" value="1"/>
</dbReference>
<dbReference type="Proteomes" id="UP000501830">
    <property type="component" value="Chromosome"/>
</dbReference>
<evidence type="ECO:0000313" key="13">
    <source>
        <dbReference type="EMBL" id="QIK52467.1"/>
    </source>
</evidence>
<comment type="catalytic activity">
    <reaction evidence="1 10">
        <text>Transfers a segment of a (1-&gt;4)-alpha-D-glucan chain to a primary hydroxy group in a similar glucan chain.</text>
        <dbReference type="EC" id="2.4.1.18"/>
    </reaction>
</comment>
<evidence type="ECO:0000256" key="4">
    <source>
        <dbReference type="ARBA" id="ARBA00009000"/>
    </source>
</evidence>
<dbReference type="Pfam" id="PF02806">
    <property type="entry name" value="Alpha-amylase_C"/>
    <property type="match status" value="1"/>
</dbReference>
<dbReference type="InterPro" id="IPR017853">
    <property type="entry name" value="GH"/>
</dbReference>
<keyword evidence="14" id="KW-1185">Reference proteome</keyword>
<dbReference type="FunFam" id="3.20.20.80:FF:000003">
    <property type="entry name" value="1,4-alpha-glucan branching enzyme GlgB"/>
    <property type="match status" value="1"/>
</dbReference>
<evidence type="ECO:0000256" key="9">
    <source>
        <dbReference type="ARBA" id="ARBA00023277"/>
    </source>
</evidence>
<protein>
    <recommendedName>
        <fullName evidence="10">1,4-alpha-glucan branching enzyme GlgB</fullName>
        <ecNumber evidence="10">2.4.1.18</ecNumber>
    </recommendedName>
    <alternativeName>
        <fullName evidence="10">1,4-alpha-D-glucan:1,4-alpha-D-glucan 6-glucosyl-transferase</fullName>
    </alternativeName>
    <alternativeName>
        <fullName evidence="10">Alpha-(1-&gt;4)-glucan branching enzyme</fullName>
    </alternativeName>
    <alternativeName>
        <fullName evidence="10">Glycogen branching enzyme</fullName>
        <shortName evidence="10">BE</shortName>
    </alternativeName>
</protein>
<dbReference type="HAMAP" id="MF_00685">
    <property type="entry name" value="GlgB"/>
    <property type="match status" value="1"/>
</dbReference>
<dbReference type="InterPro" id="IPR006048">
    <property type="entry name" value="A-amylase/branching_C"/>
</dbReference>
<dbReference type="InterPro" id="IPR013783">
    <property type="entry name" value="Ig-like_fold"/>
</dbReference>
<evidence type="ECO:0000313" key="14">
    <source>
        <dbReference type="Proteomes" id="UP000501830"/>
    </source>
</evidence>
<keyword evidence="6 10" id="KW-0328">Glycosyltransferase</keyword>
<dbReference type="GO" id="GO:0005978">
    <property type="term" value="P:glycogen biosynthetic process"/>
    <property type="evidence" value="ECO:0007669"/>
    <property type="project" value="UniProtKB-UniRule"/>
</dbReference>
<dbReference type="PIRSF" id="PIRSF000463">
    <property type="entry name" value="GlgB"/>
    <property type="match status" value="1"/>
</dbReference>
<organism evidence="13 14">
    <name type="scientific">Jeotgalibaca porci</name>
    <dbReference type="NCBI Taxonomy" id="1868793"/>
    <lineage>
        <taxon>Bacteria</taxon>
        <taxon>Bacillati</taxon>
        <taxon>Bacillota</taxon>
        <taxon>Bacilli</taxon>
        <taxon>Lactobacillales</taxon>
        <taxon>Carnobacteriaceae</taxon>
        <taxon>Jeotgalibaca</taxon>
    </lineage>
</organism>
<dbReference type="InterPro" id="IPR044143">
    <property type="entry name" value="GlgB_N_E_set_prok"/>
</dbReference>
<keyword evidence="5 10" id="KW-0321">Glycogen metabolism</keyword>
<dbReference type="Gene3D" id="3.20.20.80">
    <property type="entry name" value="Glycosidases"/>
    <property type="match status" value="1"/>
</dbReference>
<dbReference type="PANTHER" id="PTHR43651:SF3">
    <property type="entry name" value="1,4-ALPHA-GLUCAN-BRANCHING ENZYME"/>
    <property type="match status" value="1"/>
</dbReference>
<feature type="domain" description="Glycosyl hydrolase family 13 catalytic" evidence="12">
    <location>
        <begin position="152"/>
        <end position="511"/>
    </location>
</feature>
<dbReference type="Gene3D" id="2.60.40.10">
    <property type="entry name" value="Immunoglobulins"/>
    <property type="match status" value="1"/>
</dbReference>
<dbReference type="SMART" id="SM00642">
    <property type="entry name" value="Aamy"/>
    <property type="match status" value="1"/>
</dbReference>
<dbReference type="AlphaFoldDB" id="A0A6G7WJS2"/>
<dbReference type="SUPFAM" id="SSF81296">
    <property type="entry name" value="E set domains"/>
    <property type="match status" value="1"/>
</dbReference>
<dbReference type="InterPro" id="IPR006047">
    <property type="entry name" value="GH13_cat_dom"/>
</dbReference>
<keyword evidence="8 10" id="KW-0320">Glycogen biosynthesis</keyword>
<dbReference type="CDD" id="cd02855">
    <property type="entry name" value="E_set_GBE_prok_N"/>
    <property type="match status" value="1"/>
</dbReference>
<dbReference type="InterPro" id="IPR006407">
    <property type="entry name" value="GlgB"/>
</dbReference>
<dbReference type="GeneID" id="94553746"/>
<evidence type="ECO:0000256" key="1">
    <source>
        <dbReference type="ARBA" id="ARBA00000826"/>
    </source>
</evidence>
<evidence type="ECO:0000256" key="11">
    <source>
        <dbReference type="PIRSR" id="PIRSR000463-1"/>
    </source>
</evidence>
<dbReference type="GO" id="GO:0043169">
    <property type="term" value="F:cation binding"/>
    <property type="evidence" value="ECO:0007669"/>
    <property type="project" value="InterPro"/>
</dbReference>
<keyword evidence="7 10" id="KW-0808">Transferase</keyword>
<name>A0A6G7WJS2_9LACT</name>
<evidence type="ECO:0000256" key="8">
    <source>
        <dbReference type="ARBA" id="ARBA00023056"/>
    </source>
</evidence>
<dbReference type="RefSeq" id="WP_166063497.1">
    <property type="nucleotide sequence ID" value="NZ_CP049889.1"/>
</dbReference>
<comment type="pathway">
    <text evidence="3 10">Glycan biosynthesis; glycogen biosynthesis.</text>
</comment>
<comment type="subunit">
    <text evidence="10">Monomer.</text>
</comment>
<dbReference type="UniPathway" id="UPA00164"/>
<gene>
    <name evidence="10 13" type="primary">glgB</name>
    <name evidence="13" type="ORF">G7058_10655</name>
</gene>
<accession>A0A6G7WJS2</accession>
<feature type="active site" description="Proton donor" evidence="10 11">
    <location>
        <position position="360"/>
    </location>
</feature>
<reference evidence="13 14" key="1">
    <citation type="journal article" date="2017" name="Int. J. Syst. Evol. Microbiol.">
        <title>Jeotgalibaca porci sp. nov. and Jeotgalibaca arthritidis sp. nov., isolated from pigs, and emended description of the genus Jeotgalibaca.</title>
        <authorList>
            <person name="Zamora L."/>
            <person name="Perez-Sancho M."/>
            <person name="Dominguez L."/>
            <person name="Fernandez-Garayzabal J.F."/>
            <person name="Vela A.I."/>
        </authorList>
    </citation>
    <scope>NUCLEOTIDE SEQUENCE [LARGE SCALE GENOMIC DNA]</scope>
    <source>
        <strain evidence="13 14">CCUG 69148</strain>
    </source>
</reference>
<dbReference type="SUPFAM" id="SSF51445">
    <property type="entry name" value="(Trans)glycosidases"/>
    <property type="match status" value="1"/>
</dbReference>
<proteinExistence type="inferred from homology"/>
<evidence type="ECO:0000256" key="10">
    <source>
        <dbReference type="HAMAP-Rule" id="MF_00685"/>
    </source>
</evidence>
<dbReference type="NCBIfam" id="TIGR01515">
    <property type="entry name" value="branching_enzym"/>
    <property type="match status" value="1"/>
</dbReference>
<keyword evidence="9 10" id="KW-0119">Carbohydrate metabolism</keyword>
<sequence>MGSSILANIEKEMYLFNNGQHFESYRFMGNNRSYEQNQDGWRFTVWAPNAKSVSLVGDFSDWEQVPMESVGTTGAWSIFSKEAAVGDCYKYLIETQAGEMVYKIDPYARAYEVPPKDASIVKELPSKKWKDSLWYANKKRKTIYKKPLNIYEVHFASWRRHPDGSQYTFKELSETLIPYVKEMGYTHIEFMPLMEHPLEASWGYQITGYFAIAARYGDVTAFREFVEEAHKNGIGIILDWVPGHFCKNDYALPYFDGTPTYEYDDPNRAVNNRWGTMNFDLGKMQVHSFLISNAIYWMKEFHVDGIRVDAVSNMLYLDYDEGPWTPNEDGSNHNRQGVDFLRKMNTVIFSQDSDMLMIAEESTSWAGVTKPVEMDGLGFNYKWNMGWMNDILRFFEMDPLYRKDNFNLITFSFMYAFNENFVLPFSHDEVVHGKNSLLGRMQGDRYNQFAALRTLQAYQMAHPGKKLNFMGYEFGQFLEWRFYDELEWGVLYSNEFNKEYQHFIKTLNHLYRKQKALHEIDESYTGIEIIDADNTEETVLSFIRKSEKERDFLIVVTNFTPVERRNFVIGVPYKGTYEELLNTEMLEFGGTWTTPQPDMKSVNQPYKQFEHTIELVVPAMGTVYIRPKRIYGLNKNKKA</sequence>
<dbReference type="InterPro" id="IPR013780">
    <property type="entry name" value="Glyco_hydro_b"/>
</dbReference>
<dbReference type="EC" id="2.4.1.18" evidence="10"/>
<comment type="function">
    <text evidence="2 10">Catalyzes the formation of the alpha-1,6-glucosidic linkages in glycogen by scission of a 1,4-alpha-linked oligosaccharide from growing alpha-1,4-glucan chains and the subsequent attachment of the oligosaccharide to the alpha-1,6 position.</text>
</comment>
<evidence type="ECO:0000256" key="2">
    <source>
        <dbReference type="ARBA" id="ARBA00002953"/>
    </source>
</evidence>
<comment type="similarity">
    <text evidence="4 10">Belongs to the glycosyl hydrolase 13 family. GlgB subfamily.</text>
</comment>
<dbReference type="Pfam" id="PF00128">
    <property type="entry name" value="Alpha-amylase"/>
    <property type="match status" value="1"/>
</dbReference>
<dbReference type="CDD" id="cd11322">
    <property type="entry name" value="AmyAc_Glg_BE"/>
    <property type="match status" value="1"/>
</dbReference>
<dbReference type="Pfam" id="PF02922">
    <property type="entry name" value="CBM_48"/>
    <property type="match status" value="1"/>
</dbReference>
<evidence type="ECO:0000256" key="6">
    <source>
        <dbReference type="ARBA" id="ARBA00022676"/>
    </source>
</evidence>
<dbReference type="InterPro" id="IPR004193">
    <property type="entry name" value="Glyco_hydro_13_N"/>
</dbReference>
<dbReference type="GO" id="GO:0005829">
    <property type="term" value="C:cytosol"/>
    <property type="evidence" value="ECO:0007669"/>
    <property type="project" value="TreeGrafter"/>
</dbReference>
<dbReference type="InterPro" id="IPR014756">
    <property type="entry name" value="Ig_E-set"/>
</dbReference>
<feature type="active site" description="Nucleophile" evidence="10 11">
    <location>
        <position position="309"/>
    </location>
</feature>
<dbReference type="EMBL" id="CP049889">
    <property type="protein sequence ID" value="QIK52467.1"/>
    <property type="molecule type" value="Genomic_DNA"/>
</dbReference>
<dbReference type="Gene3D" id="2.60.40.1180">
    <property type="entry name" value="Golgi alpha-mannosidase II"/>
    <property type="match status" value="1"/>
</dbReference>
<evidence type="ECO:0000256" key="5">
    <source>
        <dbReference type="ARBA" id="ARBA00022600"/>
    </source>
</evidence>
<dbReference type="GO" id="GO:0004553">
    <property type="term" value="F:hydrolase activity, hydrolyzing O-glycosyl compounds"/>
    <property type="evidence" value="ECO:0007669"/>
    <property type="project" value="InterPro"/>
</dbReference>
<dbReference type="GO" id="GO:0003844">
    <property type="term" value="F:1,4-alpha-glucan branching enzyme activity"/>
    <property type="evidence" value="ECO:0007669"/>
    <property type="project" value="UniProtKB-UniRule"/>
</dbReference>
<dbReference type="InterPro" id="IPR037439">
    <property type="entry name" value="Branching_enzy"/>
</dbReference>
<dbReference type="KEGG" id="jpo:G7058_10655"/>
<evidence type="ECO:0000256" key="7">
    <source>
        <dbReference type="ARBA" id="ARBA00022679"/>
    </source>
</evidence>